<feature type="compositionally biased region" description="Polar residues" evidence="1">
    <location>
        <begin position="20"/>
        <end position="36"/>
    </location>
</feature>
<evidence type="ECO:0000313" key="2">
    <source>
        <dbReference type="EMBL" id="RFM33428.1"/>
    </source>
</evidence>
<name>A0A3E1P0A7_9BACT</name>
<comment type="caution">
    <text evidence="2">The sequence shown here is derived from an EMBL/GenBank/DDBJ whole genome shotgun (WGS) entry which is preliminary data.</text>
</comment>
<dbReference type="EMBL" id="QTJV01000006">
    <property type="protein sequence ID" value="RFM33428.1"/>
    <property type="molecule type" value="Genomic_DNA"/>
</dbReference>
<feature type="region of interest" description="Disordered" evidence="1">
    <location>
        <begin position="15"/>
        <end position="55"/>
    </location>
</feature>
<organism evidence="2 3">
    <name type="scientific">Chitinophaga silvisoli</name>
    <dbReference type="NCBI Taxonomy" id="2291814"/>
    <lineage>
        <taxon>Bacteria</taxon>
        <taxon>Pseudomonadati</taxon>
        <taxon>Bacteroidota</taxon>
        <taxon>Chitinophagia</taxon>
        <taxon>Chitinophagales</taxon>
        <taxon>Chitinophagaceae</taxon>
        <taxon>Chitinophaga</taxon>
    </lineage>
</organism>
<evidence type="ECO:0000313" key="3">
    <source>
        <dbReference type="Proteomes" id="UP000261174"/>
    </source>
</evidence>
<dbReference type="AlphaFoldDB" id="A0A3E1P0A7"/>
<proteinExistence type="predicted"/>
<accession>A0A3E1P0A7</accession>
<dbReference type="Proteomes" id="UP000261174">
    <property type="component" value="Unassembled WGS sequence"/>
</dbReference>
<gene>
    <name evidence="2" type="ORF">DXN04_15815</name>
</gene>
<protein>
    <recommendedName>
        <fullName evidence="4">VCBS repeat-containing protein</fullName>
    </recommendedName>
</protein>
<sequence>MLTVQACVHTPTREAGTEVLTDTTQAQAVTGDSTASDAPDDYPHDPTTDSAKISGDFNGDGKKEYAWAVISKVGHGNPMENGVPDELSLQFSDPSIPSFTIGCCEVRLINEGDLNHDGADEISTFQAPMNGNTYDWTTYTFKDYAWKPLFDSFLIPTGGDAVADEELENRVFMENDSVFYYDTDYNDESFKLIKKPVQVKL</sequence>
<reference evidence="2 3" key="1">
    <citation type="submission" date="2018-08" db="EMBL/GenBank/DDBJ databases">
        <title>Chitinophaga sp. K20C18050901, a novel bacterium isolated from forest soil.</title>
        <authorList>
            <person name="Wang C."/>
        </authorList>
    </citation>
    <scope>NUCLEOTIDE SEQUENCE [LARGE SCALE GENOMIC DNA]</scope>
    <source>
        <strain evidence="2 3">K20C18050901</strain>
    </source>
</reference>
<evidence type="ECO:0008006" key="4">
    <source>
        <dbReference type="Google" id="ProtNLM"/>
    </source>
</evidence>
<evidence type="ECO:0000256" key="1">
    <source>
        <dbReference type="SAM" id="MobiDB-lite"/>
    </source>
</evidence>
<keyword evidence="3" id="KW-1185">Reference proteome</keyword>